<dbReference type="OrthoDB" id="1559178at2759"/>
<evidence type="ECO:0000313" key="2">
    <source>
        <dbReference type="EMBL" id="GFY85470.1"/>
    </source>
</evidence>
<dbReference type="EMBL" id="BJWL01000004">
    <property type="protein sequence ID" value="GFY85470.1"/>
    <property type="molecule type" value="Genomic_DNA"/>
</dbReference>
<dbReference type="Proteomes" id="UP000585474">
    <property type="component" value="Unassembled WGS sequence"/>
</dbReference>
<evidence type="ECO:0000313" key="3">
    <source>
        <dbReference type="Proteomes" id="UP000585474"/>
    </source>
</evidence>
<reference evidence="2 3" key="1">
    <citation type="submission" date="2019-07" db="EMBL/GenBank/DDBJ databases">
        <title>De Novo Assembly of kiwifruit Actinidia rufa.</title>
        <authorList>
            <person name="Sugita-Konishi S."/>
            <person name="Sato K."/>
            <person name="Mori E."/>
            <person name="Abe Y."/>
            <person name="Kisaki G."/>
            <person name="Hamano K."/>
            <person name="Suezawa K."/>
            <person name="Otani M."/>
            <person name="Fukuda T."/>
            <person name="Manabe T."/>
            <person name="Gomi K."/>
            <person name="Tabuchi M."/>
            <person name="Akimitsu K."/>
            <person name="Kataoka I."/>
        </authorList>
    </citation>
    <scope>NUCLEOTIDE SEQUENCE [LARGE SCALE GENOMIC DNA]</scope>
    <source>
        <strain evidence="3">cv. Fuchu</strain>
    </source>
</reference>
<proteinExistence type="predicted"/>
<sequence>MANIKDNPKTKKGKEKLCSWVWGKKLKVPPDIFAEIFEIPREDNPNFEFPDVRMLDLTVVSQELLLEGDEWDGEVQCNKTCLKDKYLILFLFSCHFLLPLKSTMSMNTARARLLWAIGTGKSIDLPLIMFLSLCTTHKSLDKRGYVPFTGFLMELFKKSGIHIPLDFTRIELEGAICRSFLSRSEGQRKKRKLEEGAYEESSMGMTKLNEAILNLGRQMGTQMSEFRVEVNAHMTALEEESSQHTTMLQEMRGMLIRMEEEEEEEEEED</sequence>
<dbReference type="InterPro" id="IPR046796">
    <property type="entry name" value="Transposase_32_dom"/>
</dbReference>
<accession>A0A7J0EGF8</accession>
<evidence type="ECO:0000259" key="1">
    <source>
        <dbReference type="Pfam" id="PF20167"/>
    </source>
</evidence>
<feature type="domain" description="Putative plant transposon protein" evidence="1">
    <location>
        <begin position="9"/>
        <end position="161"/>
    </location>
</feature>
<name>A0A7J0EGF8_9ERIC</name>
<organism evidence="2 3">
    <name type="scientific">Actinidia rufa</name>
    <dbReference type="NCBI Taxonomy" id="165716"/>
    <lineage>
        <taxon>Eukaryota</taxon>
        <taxon>Viridiplantae</taxon>
        <taxon>Streptophyta</taxon>
        <taxon>Embryophyta</taxon>
        <taxon>Tracheophyta</taxon>
        <taxon>Spermatophyta</taxon>
        <taxon>Magnoliopsida</taxon>
        <taxon>eudicotyledons</taxon>
        <taxon>Gunneridae</taxon>
        <taxon>Pentapetalae</taxon>
        <taxon>asterids</taxon>
        <taxon>Ericales</taxon>
        <taxon>Actinidiaceae</taxon>
        <taxon>Actinidia</taxon>
    </lineage>
</organism>
<protein>
    <recommendedName>
        <fullName evidence="1">Putative plant transposon protein domain-containing protein</fullName>
    </recommendedName>
</protein>
<dbReference type="Pfam" id="PF20167">
    <property type="entry name" value="Transposase_32"/>
    <property type="match status" value="1"/>
</dbReference>
<keyword evidence="3" id="KW-1185">Reference proteome</keyword>
<dbReference type="AlphaFoldDB" id="A0A7J0EGF8"/>
<gene>
    <name evidence="2" type="ORF">Acr_04g0002080</name>
</gene>
<comment type="caution">
    <text evidence="2">The sequence shown here is derived from an EMBL/GenBank/DDBJ whole genome shotgun (WGS) entry which is preliminary data.</text>
</comment>